<dbReference type="AlphaFoldDB" id="A0A0F8Z5Y0"/>
<gene>
    <name evidence="1" type="ORF">LCGC14_2735540</name>
</gene>
<dbReference type="EMBL" id="LAZR01049629">
    <property type="protein sequence ID" value="KKK89197.1"/>
    <property type="molecule type" value="Genomic_DNA"/>
</dbReference>
<proteinExistence type="predicted"/>
<evidence type="ECO:0000313" key="1">
    <source>
        <dbReference type="EMBL" id="KKK89197.1"/>
    </source>
</evidence>
<sequence>MWTVRIGREPEQHLFDGCKEFKYGDIVLLVFEGHTIHGMVKAGCNEYYLVSFYADQYLDPPFVEMRLGKELQLCPLDDYRETPR</sequence>
<organism evidence="1">
    <name type="scientific">marine sediment metagenome</name>
    <dbReference type="NCBI Taxonomy" id="412755"/>
    <lineage>
        <taxon>unclassified sequences</taxon>
        <taxon>metagenomes</taxon>
        <taxon>ecological metagenomes</taxon>
    </lineage>
</organism>
<comment type="caution">
    <text evidence="1">The sequence shown here is derived from an EMBL/GenBank/DDBJ whole genome shotgun (WGS) entry which is preliminary data.</text>
</comment>
<protein>
    <submittedName>
        <fullName evidence="1">Uncharacterized protein</fullName>
    </submittedName>
</protein>
<reference evidence="1" key="1">
    <citation type="journal article" date="2015" name="Nature">
        <title>Complex archaea that bridge the gap between prokaryotes and eukaryotes.</title>
        <authorList>
            <person name="Spang A."/>
            <person name="Saw J.H."/>
            <person name="Jorgensen S.L."/>
            <person name="Zaremba-Niedzwiedzka K."/>
            <person name="Martijn J."/>
            <person name="Lind A.E."/>
            <person name="van Eijk R."/>
            <person name="Schleper C."/>
            <person name="Guy L."/>
            <person name="Ettema T.J."/>
        </authorList>
    </citation>
    <scope>NUCLEOTIDE SEQUENCE</scope>
</reference>
<name>A0A0F8Z5Y0_9ZZZZ</name>
<accession>A0A0F8Z5Y0</accession>